<keyword evidence="3" id="KW-0472">Membrane</keyword>
<keyword evidence="3" id="KW-1133">Transmembrane helix</keyword>
<feature type="repeat" description="TPR" evidence="1">
    <location>
        <begin position="70"/>
        <end position="103"/>
    </location>
</feature>
<reference evidence="4 5" key="1">
    <citation type="submission" date="2020-12" db="EMBL/GenBank/DDBJ databases">
        <title>FDA dAtabase for Regulatory Grade micrObial Sequences (FDA-ARGOS): Supporting development and validation of Infectious Disease Dx tests.</title>
        <authorList>
            <person name="Sproer C."/>
            <person name="Gronow S."/>
            <person name="Severitt S."/>
            <person name="Schroder I."/>
            <person name="Tallon L."/>
            <person name="Sadzewicz L."/>
            <person name="Zhao X."/>
            <person name="Boylan J."/>
            <person name="Ott S."/>
            <person name="Bowen H."/>
            <person name="Vavikolanu K."/>
            <person name="Mehta A."/>
            <person name="Aluvathingal J."/>
            <person name="Nadendla S."/>
            <person name="Lowell S."/>
            <person name="Myers T."/>
            <person name="Yan Y."/>
            <person name="Sichtig H."/>
        </authorList>
    </citation>
    <scope>NUCLEOTIDE SEQUENCE [LARGE SCALE GENOMIC DNA]</scope>
    <source>
        <strain evidence="4 5">FDAARGOS_990</strain>
    </source>
</reference>
<dbReference type="InterPro" id="IPR011990">
    <property type="entry name" value="TPR-like_helical_dom_sf"/>
</dbReference>
<feature type="compositionally biased region" description="Acidic residues" evidence="2">
    <location>
        <begin position="185"/>
        <end position="200"/>
    </location>
</feature>
<dbReference type="SUPFAM" id="SSF48452">
    <property type="entry name" value="TPR-like"/>
    <property type="match status" value="1"/>
</dbReference>
<feature type="transmembrane region" description="Helical" evidence="3">
    <location>
        <begin position="20"/>
        <end position="40"/>
    </location>
</feature>
<proteinExistence type="predicted"/>
<keyword evidence="1" id="KW-0802">TPR repeat</keyword>
<feature type="compositionally biased region" description="Low complexity" evidence="2">
    <location>
        <begin position="174"/>
        <end position="184"/>
    </location>
</feature>
<protein>
    <recommendedName>
        <fullName evidence="6">Tetratricopeptide repeat</fullName>
    </recommendedName>
</protein>
<dbReference type="Gene3D" id="1.25.40.10">
    <property type="entry name" value="Tetratricopeptide repeat domain"/>
    <property type="match status" value="1"/>
</dbReference>
<feature type="compositionally biased region" description="Basic and acidic residues" evidence="2">
    <location>
        <begin position="147"/>
        <end position="173"/>
    </location>
</feature>
<organism evidence="4 5">
    <name type="scientific">Brevibacterium casei</name>
    <dbReference type="NCBI Taxonomy" id="33889"/>
    <lineage>
        <taxon>Bacteria</taxon>
        <taxon>Bacillati</taxon>
        <taxon>Actinomycetota</taxon>
        <taxon>Actinomycetes</taxon>
        <taxon>Micrococcales</taxon>
        <taxon>Brevibacteriaceae</taxon>
        <taxon>Brevibacterium</taxon>
    </lineage>
</organism>
<keyword evidence="3" id="KW-0812">Transmembrane</keyword>
<dbReference type="InterPro" id="IPR019734">
    <property type="entry name" value="TPR_rpt"/>
</dbReference>
<dbReference type="AlphaFoldDB" id="A0A7T3ZYT5"/>
<feature type="compositionally biased region" description="Basic and acidic residues" evidence="2">
    <location>
        <begin position="232"/>
        <end position="248"/>
    </location>
</feature>
<evidence type="ECO:0000256" key="2">
    <source>
        <dbReference type="SAM" id="MobiDB-lite"/>
    </source>
</evidence>
<sequence>MNRITGLWTRRRLVTKVNLIIGTVLILVFAYLATIVYFGASSQVRYDSNDFPGAERAATTFLALSPLERHIGYFNRGTAKAAVGSFEPAQEDLETALDLTPPRDECAVRINLSYVYEKLADQVVDQDEKKSGELYDQALQTLADAPAECRPDNSESQQKSDEATERVQDKKDGGQSQDQNSGGDDSQDSQGDDQQNEGDSSDGQTDQGDQGQNDQDSEDQSENSDSGQQTEEEQKRDELRQRGEDSNREQQQQGPFGSGGRTTPDKPW</sequence>
<gene>
    <name evidence="4" type="ORF">I6H47_15830</name>
</gene>
<evidence type="ECO:0000313" key="5">
    <source>
        <dbReference type="Proteomes" id="UP000595374"/>
    </source>
</evidence>
<dbReference type="Proteomes" id="UP000595374">
    <property type="component" value="Chromosome"/>
</dbReference>
<accession>A0A7T3ZYT5</accession>
<dbReference type="PROSITE" id="PS50005">
    <property type="entry name" value="TPR"/>
    <property type="match status" value="1"/>
</dbReference>
<evidence type="ECO:0000313" key="4">
    <source>
        <dbReference type="EMBL" id="QQB14204.1"/>
    </source>
</evidence>
<evidence type="ECO:0000256" key="1">
    <source>
        <dbReference type="PROSITE-ProRule" id="PRU00339"/>
    </source>
</evidence>
<name>A0A7T3ZYT5_9MICO</name>
<feature type="region of interest" description="Disordered" evidence="2">
    <location>
        <begin position="144"/>
        <end position="268"/>
    </location>
</feature>
<dbReference type="EMBL" id="CP065989">
    <property type="protein sequence ID" value="QQB14204.1"/>
    <property type="molecule type" value="Genomic_DNA"/>
</dbReference>
<evidence type="ECO:0000256" key="3">
    <source>
        <dbReference type="SAM" id="Phobius"/>
    </source>
</evidence>
<evidence type="ECO:0008006" key="6">
    <source>
        <dbReference type="Google" id="ProtNLM"/>
    </source>
</evidence>
<dbReference type="RefSeq" id="WP_198499312.1">
    <property type="nucleotide sequence ID" value="NZ_CP065989.1"/>
</dbReference>
<feature type="compositionally biased region" description="Low complexity" evidence="2">
    <location>
        <begin position="201"/>
        <end position="214"/>
    </location>
</feature>